<accession>A0A6N7VIT4</accession>
<protein>
    <submittedName>
        <fullName evidence="1">16S rRNA processing protein RimM</fullName>
    </submittedName>
</protein>
<reference evidence="1 2" key="1">
    <citation type="submission" date="2019-08" db="EMBL/GenBank/DDBJ databases">
        <title>In-depth cultivation of the pig gut microbiome towards novel bacterial diversity and tailored functional studies.</title>
        <authorList>
            <person name="Wylensek D."/>
            <person name="Hitch T.C.A."/>
            <person name="Clavel T."/>
        </authorList>
    </citation>
    <scope>NUCLEOTIDE SEQUENCE [LARGE SCALE GENOMIC DNA]</scope>
    <source>
        <strain evidence="1 2">WCA-389-WT-5B</strain>
    </source>
</reference>
<dbReference type="Gene3D" id="6.10.140.1110">
    <property type="match status" value="1"/>
</dbReference>
<sequence length="135" mass="14972">MDKMIVRVPVVIKAKVTEDLKAKIIADMKRQVQAAELDFEQFQFNAKRALNEQSAAGPEAVRGLQEQIQYEKAQRGHALQELKDKLERAENLEIGSEVGHGTLERSVEIAVGSDLEALMGAEIVVEDGKVVGFRE</sequence>
<dbReference type="OrthoDB" id="1682134at2"/>
<dbReference type="EMBL" id="VULN01000003">
    <property type="protein sequence ID" value="MSS81564.1"/>
    <property type="molecule type" value="Genomic_DNA"/>
</dbReference>
<gene>
    <name evidence="1" type="ORF">FX155_02925</name>
</gene>
<comment type="caution">
    <text evidence="1">The sequence shown here is derived from an EMBL/GenBank/DDBJ whole genome shotgun (WGS) entry which is preliminary data.</text>
</comment>
<evidence type="ECO:0000313" key="1">
    <source>
        <dbReference type="EMBL" id="MSS81564.1"/>
    </source>
</evidence>
<dbReference type="Proteomes" id="UP000441455">
    <property type="component" value="Unassembled WGS sequence"/>
</dbReference>
<dbReference type="Pfam" id="PF11068">
    <property type="entry name" value="YlqD"/>
    <property type="match status" value="1"/>
</dbReference>
<dbReference type="AlphaFoldDB" id="A0A6N7VIT4"/>
<evidence type="ECO:0000313" key="2">
    <source>
        <dbReference type="Proteomes" id="UP000441455"/>
    </source>
</evidence>
<proteinExistence type="predicted"/>
<organism evidence="1 2">
    <name type="scientific">Acidaminococcus fermentans</name>
    <dbReference type="NCBI Taxonomy" id="905"/>
    <lineage>
        <taxon>Bacteria</taxon>
        <taxon>Bacillati</taxon>
        <taxon>Bacillota</taxon>
        <taxon>Negativicutes</taxon>
        <taxon>Acidaminococcales</taxon>
        <taxon>Acidaminococcaceae</taxon>
        <taxon>Acidaminococcus</taxon>
    </lineage>
</organism>
<name>A0A6N7VIT4_ACIFE</name>
<dbReference type="RefSeq" id="WP_022487037.1">
    <property type="nucleotide sequence ID" value="NZ_VULN01000003.1"/>
</dbReference>
<dbReference type="InterPro" id="IPR021297">
    <property type="entry name" value="YlqD"/>
</dbReference>